<feature type="transmembrane region" description="Helical" evidence="8">
    <location>
        <begin position="486"/>
        <end position="511"/>
    </location>
</feature>
<proteinExistence type="inferred from homology"/>
<evidence type="ECO:0008006" key="11">
    <source>
        <dbReference type="Google" id="ProtNLM"/>
    </source>
</evidence>
<dbReference type="PANTHER" id="PTHR11923">
    <property type="entry name" value="SCAVENGER RECEPTOR CLASS B TYPE-1 SR-B1"/>
    <property type="match status" value="1"/>
</dbReference>
<dbReference type="GO" id="GO:0005737">
    <property type="term" value="C:cytoplasm"/>
    <property type="evidence" value="ECO:0007669"/>
    <property type="project" value="TreeGrafter"/>
</dbReference>
<feature type="transmembrane region" description="Helical" evidence="8">
    <location>
        <begin position="7"/>
        <end position="29"/>
    </location>
</feature>
<evidence type="ECO:0000256" key="7">
    <source>
        <dbReference type="ARBA" id="ARBA00023180"/>
    </source>
</evidence>
<keyword evidence="7" id="KW-0325">Glycoprotein</keyword>
<evidence type="ECO:0000313" key="10">
    <source>
        <dbReference type="Proteomes" id="UP000639338"/>
    </source>
</evidence>
<keyword evidence="5 8" id="KW-1133">Transmembrane helix</keyword>
<sequence>MRHCSSNFFYLAIIGLFALFIGSTIHIFWQKIFQSLLSKELTLRNNSRIFNIWKGSNEISMNMDFYFFNWTNPEELKLPGKKPNLIQVGPYSFIHKTEKVNIIFHPENNTVSYDTRKFWYFNPSKSNGTLNDKIFHLNVVAVTAANKVRYWSSFYQSSLSYLLNKLSEIHVVKTVDELLFKGYDDSIINMGKMAMGNVDNMPPYDKFGWFYLRNGSTLFEGNFNMATGEDDIKNIGKAKNWNYKNKTSYYKLPCNAVEGSTGEFWPPGRDNNDISIFSADLCRSVTYEYTGKTINHGIEGNKYEMGDKTLANHTLRHYTHEKTKYFDKITTTEDFFNVEHSIINIKNNNINNSLNYDTIDMGKCFCNGECSPLGLINVTACRYGAPGFISLPHFHKGDPVLRQQVNGLQPNDKDHSFYITLEPNTGIPLDVAARLQVNILLQPSNTIDLFKNVPKIYLPIMWFDLRGGTTDNLASSLRQILWLNKIGIYGSTILASIGGLMLIIIGVMQYLKSRQINDQNTRKLNMIQGNVQTEKVYMEIVAKNDENQRNDCQLYSKN</sequence>
<comment type="caution">
    <text evidence="9">The sequence shown here is derived from an EMBL/GenBank/DDBJ whole genome shotgun (WGS) entry which is preliminary data.</text>
</comment>
<keyword evidence="4 8" id="KW-0812">Transmembrane</keyword>
<evidence type="ECO:0000256" key="4">
    <source>
        <dbReference type="ARBA" id="ARBA00022692"/>
    </source>
</evidence>
<keyword evidence="3" id="KW-1003">Cell membrane</keyword>
<gene>
    <name evidence="9" type="ORF">HCN44_005134</name>
</gene>
<keyword evidence="6 8" id="KW-0472">Membrane</keyword>
<dbReference type="PRINTS" id="PR01609">
    <property type="entry name" value="CD36FAMILY"/>
</dbReference>
<reference evidence="9 10" key="1">
    <citation type="submission" date="2020-08" db="EMBL/GenBank/DDBJ databases">
        <title>Aphidius gifuensis genome sequencing and assembly.</title>
        <authorList>
            <person name="Du Z."/>
        </authorList>
    </citation>
    <scope>NUCLEOTIDE SEQUENCE [LARGE SCALE GENOMIC DNA]</scope>
    <source>
        <strain evidence="9">YNYX2018</strain>
        <tissue evidence="9">Adults</tissue>
    </source>
</reference>
<dbReference type="GO" id="GO:0005886">
    <property type="term" value="C:plasma membrane"/>
    <property type="evidence" value="ECO:0007669"/>
    <property type="project" value="UniProtKB-SubCell"/>
</dbReference>
<evidence type="ECO:0000256" key="8">
    <source>
        <dbReference type="SAM" id="Phobius"/>
    </source>
</evidence>
<evidence type="ECO:0000256" key="5">
    <source>
        <dbReference type="ARBA" id="ARBA00022989"/>
    </source>
</evidence>
<dbReference type="OrthoDB" id="514335at2759"/>
<keyword evidence="10" id="KW-1185">Reference proteome</keyword>
<evidence type="ECO:0000256" key="1">
    <source>
        <dbReference type="ARBA" id="ARBA00004236"/>
    </source>
</evidence>
<dbReference type="Proteomes" id="UP000639338">
    <property type="component" value="Unassembled WGS sequence"/>
</dbReference>
<dbReference type="EMBL" id="JACMRX010000003">
    <property type="protein sequence ID" value="KAF7992790.1"/>
    <property type="molecule type" value="Genomic_DNA"/>
</dbReference>
<comment type="similarity">
    <text evidence="2">Belongs to the CD36 family.</text>
</comment>
<evidence type="ECO:0000256" key="2">
    <source>
        <dbReference type="ARBA" id="ARBA00010532"/>
    </source>
</evidence>
<protein>
    <recommendedName>
        <fullName evidence="11">Ionotropic receptor</fullName>
    </recommendedName>
</protein>
<dbReference type="InterPro" id="IPR002159">
    <property type="entry name" value="CD36_fam"/>
</dbReference>
<comment type="subcellular location">
    <subcellularLocation>
        <location evidence="1">Cell membrane</location>
    </subcellularLocation>
</comment>
<evidence type="ECO:0000256" key="3">
    <source>
        <dbReference type="ARBA" id="ARBA00022475"/>
    </source>
</evidence>
<evidence type="ECO:0000256" key="6">
    <source>
        <dbReference type="ARBA" id="ARBA00023136"/>
    </source>
</evidence>
<evidence type="ECO:0000313" key="9">
    <source>
        <dbReference type="EMBL" id="KAF7992790.1"/>
    </source>
</evidence>
<organism evidence="9 10">
    <name type="scientific">Aphidius gifuensis</name>
    <name type="common">Parasitoid wasp</name>
    <dbReference type="NCBI Taxonomy" id="684658"/>
    <lineage>
        <taxon>Eukaryota</taxon>
        <taxon>Metazoa</taxon>
        <taxon>Ecdysozoa</taxon>
        <taxon>Arthropoda</taxon>
        <taxon>Hexapoda</taxon>
        <taxon>Insecta</taxon>
        <taxon>Pterygota</taxon>
        <taxon>Neoptera</taxon>
        <taxon>Endopterygota</taxon>
        <taxon>Hymenoptera</taxon>
        <taxon>Apocrita</taxon>
        <taxon>Ichneumonoidea</taxon>
        <taxon>Braconidae</taxon>
        <taxon>Aphidiinae</taxon>
        <taxon>Aphidius</taxon>
    </lineage>
</organism>
<dbReference type="AlphaFoldDB" id="A0A834XST3"/>
<name>A0A834XST3_APHGI</name>
<accession>A0A834XST3</accession>
<dbReference type="PANTHER" id="PTHR11923:SF93">
    <property type="entry name" value="GH07959P-RELATED"/>
    <property type="match status" value="1"/>
</dbReference>
<dbReference type="Pfam" id="PF01130">
    <property type="entry name" value="CD36"/>
    <property type="match status" value="1"/>
</dbReference>
<dbReference type="GO" id="GO:0005044">
    <property type="term" value="F:scavenger receptor activity"/>
    <property type="evidence" value="ECO:0007669"/>
    <property type="project" value="TreeGrafter"/>
</dbReference>